<dbReference type="EMBL" id="JAEUGD010000059">
    <property type="protein sequence ID" value="MBL6448217.1"/>
    <property type="molecule type" value="Genomic_DNA"/>
</dbReference>
<evidence type="ECO:0000313" key="2">
    <source>
        <dbReference type="EMBL" id="MBL6448217.1"/>
    </source>
</evidence>
<dbReference type="PANTHER" id="PTHR43539:SF78">
    <property type="entry name" value="FLAVIN-CONTAINING MONOOXYGENASE"/>
    <property type="match status" value="1"/>
</dbReference>
<dbReference type="InterPro" id="IPR036188">
    <property type="entry name" value="FAD/NAD-bd_sf"/>
</dbReference>
<dbReference type="InterPro" id="IPR050982">
    <property type="entry name" value="Auxin_biosynth/cation_transpt"/>
</dbReference>
<name>A0A937KD46_9BACT</name>
<dbReference type="PRINTS" id="PR00469">
    <property type="entry name" value="PNDRDTASEII"/>
</dbReference>
<evidence type="ECO:0000256" key="1">
    <source>
        <dbReference type="ARBA" id="ARBA00023002"/>
    </source>
</evidence>
<keyword evidence="1" id="KW-0560">Oxidoreductase</keyword>
<accession>A0A937KD46</accession>
<dbReference type="Gene3D" id="3.50.50.60">
    <property type="entry name" value="FAD/NAD(P)-binding domain"/>
    <property type="match status" value="2"/>
</dbReference>
<comment type="caution">
    <text evidence="2">The sequence shown here is derived from an EMBL/GenBank/DDBJ whole genome shotgun (WGS) entry which is preliminary data.</text>
</comment>
<keyword evidence="3" id="KW-1185">Reference proteome</keyword>
<dbReference type="SUPFAM" id="SSF51905">
    <property type="entry name" value="FAD/NAD(P)-binding domain"/>
    <property type="match status" value="1"/>
</dbReference>
<proteinExistence type="predicted"/>
<dbReference type="GO" id="GO:0004497">
    <property type="term" value="F:monooxygenase activity"/>
    <property type="evidence" value="ECO:0007669"/>
    <property type="project" value="TreeGrafter"/>
</dbReference>
<reference evidence="2" key="1">
    <citation type="submission" date="2021-01" db="EMBL/GenBank/DDBJ databases">
        <title>Fulvivirga kasyanovii gen. nov., sp nov., a novel member of the phylum Bacteroidetes isolated from seawater in a mussel farm.</title>
        <authorList>
            <person name="Zhao L.-H."/>
            <person name="Wang Z.-J."/>
        </authorList>
    </citation>
    <scope>NUCLEOTIDE SEQUENCE</scope>
    <source>
        <strain evidence="2">29W222</strain>
    </source>
</reference>
<organism evidence="2 3">
    <name type="scientific">Fulvivirga marina</name>
    <dbReference type="NCBI Taxonomy" id="2494733"/>
    <lineage>
        <taxon>Bacteria</taxon>
        <taxon>Pseudomonadati</taxon>
        <taxon>Bacteroidota</taxon>
        <taxon>Cytophagia</taxon>
        <taxon>Cytophagales</taxon>
        <taxon>Fulvivirgaceae</taxon>
        <taxon>Fulvivirga</taxon>
    </lineage>
</organism>
<gene>
    <name evidence="2" type="ORF">JMN32_18025</name>
</gene>
<sequence length="519" mass="59328">MKKHFDYIILGAGPAGLQLGYFLQKQNSDYLILEGGDAPGTAFKKFPRHGTLISINKVHTGYDDHEVNLRWDWNSLLSENEDLTFKNYSSEYFPKATALVDYLADYAKDANLNISFNQKVDSIARVSEDMEGNFQLTTSEGENFYCNKLIVATGFSKPYLPNIPGIELTDNYVDVTLNKKEFENKKVLVLGKGNSGFETADYLTDTASLIHVSSPHSVKFAWQTHYVGNLRAVNNNFLDTYQLKSQNALLDAEITRITMKDGKYEVHVIYAHASGEEEVIEYDKVIVCTGFKLDRSIFAENCMPETVIDDRLPALNMDWESKNIPHMYFAGTLMQSNSYKKTTSGFIHGFRYNVKTLFHILQNKYEQMPLPSKKLECNFQSVAEEILNRINRSSALWQQFGYLFDLVDIADEGATYFYELPKGYNPIENPQHYFTISLEFGASQENVFQVDRKPTADKAEESFFLHPVIRHYNGDEMVSCLHLVEDLFGEWKNEEKHVSVLKKYVESEMAQINADAVMS</sequence>
<dbReference type="PRINTS" id="PR00368">
    <property type="entry name" value="FADPNR"/>
</dbReference>
<protein>
    <submittedName>
        <fullName evidence="2">NAD(P)-binding domain-containing protein</fullName>
    </submittedName>
</protein>
<dbReference type="PANTHER" id="PTHR43539">
    <property type="entry name" value="FLAVIN-BINDING MONOOXYGENASE-LIKE PROTEIN (AFU_ORTHOLOGUE AFUA_4G09220)"/>
    <property type="match status" value="1"/>
</dbReference>
<evidence type="ECO:0000313" key="3">
    <source>
        <dbReference type="Proteomes" id="UP000614216"/>
    </source>
</evidence>
<dbReference type="GO" id="GO:0050660">
    <property type="term" value="F:flavin adenine dinucleotide binding"/>
    <property type="evidence" value="ECO:0007669"/>
    <property type="project" value="TreeGrafter"/>
</dbReference>
<dbReference type="Proteomes" id="UP000614216">
    <property type="component" value="Unassembled WGS sequence"/>
</dbReference>
<dbReference type="Pfam" id="PF13738">
    <property type="entry name" value="Pyr_redox_3"/>
    <property type="match status" value="1"/>
</dbReference>
<dbReference type="AlphaFoldDB" id="A0A937KD46"/>
<dbReference type="RefSeq" id="WP_202857759.1">
    <property type="nucleotide sequence ID" value="NZ_JAEUGD010000059.1"/>
</dbReference>